<reference evidence="2 3" key="1">
    <citation type="submission" date="2021-04" db="EMBL/GenBank/DDBJ databases">
        <authorList>
            <person name="Rakotoarivonina H."/>
        </authorList>
    </citation>
    <scope>NUCLEOTIDE SEQUENCE [LARGE SCALE GENOMIC DNA]</scope>
    <source>
        <strain evidence="2 3">XE</strain>
    </source>
</reference>
<evidence type="ECO:0000256" key="1">
    <source>
        <dbReference type="SAM" id="SignalP"/>
    </source>
</evidence>
<sequence length="130" mass="13859">MRTRNFAVMAAAVVLAGLLAACGGGKNGGSAPGIVIDESNQTKADSVIEVKAKNFEFDQTEYRVKTGAVKFHFVSEEGVHGIRIPKTGIELRDGQTVTVTFENPGEYEIVCNIPCGTGHSKMFAKLIVEA</sequence>
<dbReference type="Gene3D" id="2.60.40.420">
    <property type="entry name" value="Cupredoxins - blue copper proteins"/>
    <property type="match status" value="1"/>
</dbReference>
<comment type="caution">
    <text evidence="2">The sequence shown here is derived from an EMBL/GenBank/DDBJ whole genome shotgun (WGS) entry which is preliminary data.</text>
</comment>
<keyword evidence="1" id="KW-0732">Signal</keyword>
<organism evidence="2 3">
    <name type="scientific">Thermobacillus xylanilyticus</name>
    <dbReference type="NCBI Taxonomy" id="76633"/>
    <lineage>
        <taxon>Bacteria</taxon>
        <taxon>Bacillati</taxon>
        <taxon>Bacillota</taxon>
        <taxon>Bacilli</taxon>
        <taxon>Bacillales</taxon>
        <taxon>Paenibacillaceae</taxon>
        <taxon>Thermobacillus</taxon>
    </lineage>
</organism>
<feature type="chain" id="PRO_5046615387" evidence="1">
    <location>
        <begin position="21"/>
        <end position="130"/>
    </location>
</feature>
<gene>
    <name evidence="2" type="primary">txxe 2903-cbaB</name>
    <name evidence="2" type="ORF">TXXE_14315</name>
</gene>
<name>A0ABN7S8M8_THEXY</name>
<dbReference type="EMBL" id="CAJRAY010000077">
    <property type="protein sequence ID" value="CAG5090592.1"/>
    <property type="molecule type" value="Genomic_DNA"/>
</dbReference>
<dbReference type="SUPFAM" id="SSF49503">
    <property type="entry name" value="Cupredoxins"/>
    <property type="match status" value="1"/>
</dbReference>
<dbReference type="Proteomes" id="UP000681526">
    <property type="component" value="Unassembled WGS sequence"/>
</dbReference>
<evidence type="ECO:0000313" key="2">
    <source>
        <dbReference type="EMBL" id="CAG5090592.1"/>
    </source>
</evidence>
<proteinExistence type="predicted"/>
<evidence type="ECO:0000313" key="3">
    <source>
        <dbReference type="Proteomes" id="UP000681526"/>
    </source>
</evidence>
<dbReference type="RefSeq" id="WP_213485214.1">
    <property type="nucleotide sequence ID" value="NZ_CAJRAY010000077.1"/>
</dbReference>
<dbReference type="InterPro" id="IPR008972">
    <property type="entry name" value="Cupredoxin"/>
</dbReference>
<protein>
    <submittedName>
        <fullName evidence="2">Cytochrome c oxidase subunit 2</fullName>
    </submittedName>
</protein>
<keyword evidence="3" id="KW-1185">Reference proteome</keyword>
<accession>A0ABN7S8M8</accession>
<dbReference type="PROSITE" id="PS51257">
    <property type="entry name" value="PROKAR_LIPOPROTEIN"/>
    <property type="match status" value="1"/>
</dbReference>
<feature type="signal peptide" evidence="1">
    <location>
        <begin position="1"/>
        <end position="20"/>
    </location>
</feature>